<feature type="chain" id="PRO_5047061670" evidence="1">
    <location>
        <begin position="38"/>
        <end position="276"/>
    </location>
</feature>
<dbReference type="Proteomes" id="UP001255416">
    <property type="component" value="Unassembled WGS sequence"/>
</dbReference>
<accession>A0ABU3VAX5</accession>
<protein>
    <submittedName>
        <fullName evidence="2">Uncharacterized protein</fullName>
    </submittedName>
</protein>
<evidence type="ECO:0000313" key="3">
    <source>
        <dbReference type="Proteomes" id="UP001255416"/>
    </source>
</evidence>
<name>A0ABU3VAX5_9RHOB</name>
<keyword evidence="1" id="KW-0732">Signal</keyword>
<proteinExistence type="predicted"/>
<dbReference type="EMBL" id="JASMWN010000003">
    <property type="protein sequence ID" value="MDU9003320.1"/>
    <property type="molecule type" value="Genomic_DNA"/>
</dbReference>
<keyword evidence="3" id="KW-1185">Reference proteome</keyword>
<sequence>MFTRFAEKILPTPALYSAGSVLALTLSLTAIPQTTWAADDYPFDATADTVFDIIQDSDPSTFVCLAYEGRTTRQMWDKRQDNEFDLEVFLFTAHFSDMPAMDIILNPEFETPEAAREEAEKYTHRLGRVPLVFRHGIRQLGVHKGDQGFHAGTGKVFVYSEMSDRRISENHLEESLLHEGVHATLDDQYRLSPEWIAAQEQDGRFLTRYAASRPDREDLAETALFAYSLLRHPGRIPPVDSADIARLVPARIAVVETILNTTPQVSPPMPPPEGCE</sequence>
<evidence type="ECO:0000256" key="1">
    <source>
        <dbReference type="SAM" id="SignalP"/>
    </source>
</evidence>
<reference evidence="3" key="1">
    <citation type="submission" date="2023-05" db="EMBL/GenBank/DDBJ databases">
        <title>Sedimentitalea sp. nov. JM2-8.</title>
        <authorList>
            <person name="Huang J."/>
        </authorList>
    </citation>
    <scope>NUCLEOTIDE SEQUENCE [LARGE SCALE GENOMIC DNA]</scope>
    <source>
        <strain evidence="3">KHS03</strain>
    </source>
</reference>
<feature type="signal peptide" evidence="1">
    <location>
        <begin position="1"/>
        <end position="37"/>
    </location>
</feature>
<organism evidence="2 3">
    <name type="scientific">Sedimentitalea todarodis</name>
    <dbReference type="NCBI Taxonomy" id="1631240"/>
    <lineage>
        <taxon>Bacteria</taxon>
        <taxon>Pseudomonadati</taxon>
        <taxon>Pseudomonadota</taxon>
        <taxon>Alphaproteobacteria</taxon>
        <taxon>Rhodobacterales</taxon>
        <taxon>Paracoccaceae</taxon>
        <taxon>Sedimentitalea</taxon>
    </lineage>
</organism>
<evidence type="ECO:0000313" key="2">
    <source>
        <dbReference type="EMBL" id="MDU9003320.1"/>
    </source>
</evidence>
<dbReference type="RefSeq" id="WP_316774115.1">
    <property type="nucleotide sequence ID" value="NZ_JASMWN010000003.1"/>
</dbReference>
<comment type="caution">
    <text evidence="2">The sequence shown here is derived from an EMBL/GenBank/DDBJ whole genome shotgun (WGS) entry which is preliminary data.</text>
</comment>
<gene>
    <name evidence="2" type="ORF">QO231_05565</name>
</gene>